<keyword evidence="4" id="KW-0804">Transcription</keyword>
<keyword evidence="2" id="KW-0479">Metal-binding</keyword>
<dbReference type="OrthoDB" id="2309723at2759"/>
<evidence type="ECO:0000259" key="6">
    <source>
        <dbReference type="Pfam" id="PF04082"/>
    </source>
</evidence>
<dbReference type="Proteomes" id="UP000054544">
    <property type="component" value="Unassembled WGS sequence"/>
</dbReference>
<dbReference type="AlphaFoldDB" id="A0A0D9PAI3"/>
<feature type="domain" description="Xylanolytic transcriptional activator regulatory" evidence="6">
    <location>
        <begin position="31"/>
        <end position="267"/>
    </location>
</feature>
<dbReference type="GO" id="GO:0000981">
    <property type="term" value="F:DNA-binding transcription factor activity, RNA polymerase II-specific"/>
    <property type="evidence" value="ECO:0007669"/>
    <property type="project" value="InterPro"/>
</dbReference>
<dbReference type="Pfam" id="PF04082">
    <property type="entry name" value="Fungal_trans"/>
    <property type="match status" value="1"/>
</dbReference>
<dbReference type="PANTHER" id="PTHR47338">
    <property type="entry name" value="ZN(II)2CYS6 TRANSCRIPTION FACTOR (EUROFUNG)-RELATED"/>
    <property type="match status" value="1"/>
</dbReference>
<evidence type="ECO:0000256" key="1">
    <source>
        <dbReference type="ARBA" id="ARBA00004123"/>
    </source>
</evidence>
<dbReference type="GO" id="GO:0008270">
    <property type="term" value="F:zinc ion binding"/>
    <property type="evidence" value="ECO:0007669"/>
    <property type="project" value="InterPro"/>
</dbReference>
<evidence type="ECO:0000313" key="8">
    <source>
        <dbReference type="Proteomes" id="UP000054544"/>
    </source>
</evidence>
<organism evidence="7 8">
    <name type="scientific">Metarhizium anisopliae BRIP 53293</name>
    <dbReference type="NCBI Taxonomy" id="1291518"/>
    <lineage>
        <taxon>Eukaryota</taxon>
        <taxon>Fungi</taxon>
        <taxon>Dikarya</taxon>
        <taxon>Ascomycota</taxon>
        <taxon>Pezizomycotina</taxon>
        <taxon>Sordariomycetes</taxon>
        <taxon>Hypocreomycetidae</taxon>
        <taxon>Hypocreales</taxon>
        <taxon>Clavicipitaceae</taxon>
        <taxon>Metarhizium</taxon>
    </lineage>
</organism>
<dbReference type="InterPro" id="IPR007219">
    <property type="entry name" value="XnlR_reg_dom"/>
</dbReference>
<dbReference type="GO" id="GO:0003677">
    <property type="term" value="F:DNA binding"/>
    <property type="evidence" value="ECO:0007669"/>
    <property type="project" value="InterPro"/>
</dbReference>
<dbReference type="InterPro" id="IPR050815">
    <property type="entry name" value="TF_fung"/>
</dbReference>
<evidence type="ECO:0000256" key="2">
    <source>
        <dbReference type="ARBA" id="ARBA00022723"/>
    </source>
</evidence>
<keyword evidence="8" id="KW-1185">Reference proteome</keyword>
<reference evidence="8" key="1">
    <citation type="journal article" date="2014" name="BMC Genomics">
        <title>The genome sequence of the biocontrol fungus Metarhizium anisopliae and comparative genomics of Metarhizium species.</title>
        <authorList>
            <person name="Pattemore J.A."/>
            <person name="Hane J.K."/>
            <person name="Williams A.H."/>
            <person name="Wilson B.A."/>
            <person name="Stodart B.J."/>
            <person name="Ash G.J."/>
        </authorList>
    </citation>
    <scope>NUCLEOTIDE SEQUENCE [LARGE SCALE GENOMIC DNA]</scope>
    <source>
        <strain evidence="8">BRIP 53293</strain>
    </source>
</reference>
<protein>
    <recommendedName>
        <fullName evidence="6">Xylanolytic transcriptional activator regulatory domain-containing protein</fullName>
    </recommendedName>
</protein>
<keyword evidence="3" id="KW-0805">Transcription regulation</keyword>
<proteinExistence type="predicted"/>
<sequence>MSSGVPAERAFNEDSPMDIGIPAPLVSKLVDSYFSNFFYATLLLHPPTFREDLVTGSATKHVVLGVCAVASGLCPDSGQDAHLLNDCSSLEWAEKAQALVFAHLAVPKEENLVTLLNLTLFWYRLGQWQRSFLLGTNLFCAARMLNFPDSVSSMDNTLPAETSRRRFWACYILSRLGGMIDGSNATVDALARMPLPQSEQEFGNGTLSENLVKFENSERNGSFFAEVIRVGSIWKQVHSFTQNAELDIEERLSNMQALDIALRKWRNGLPDTFAFNSTNLEHYQPSEVSKILLINILFHQSLCVLHASIIPLFTFCRLRPGCEDAQIRSAQTAFDHAQHISSLLQKCMASHSEGHSGFIGYSAYCSSAIQLPFLWCQSPDVAAKATANIKTNAQVIRRTGKHWKLISGLEKHLRSLRRYHEVSGYSLQDEPCNVDAAELNRCSGSFDRTRTSVLGHNDIIWKYGQMSECGEIVKLEVDSEVGGLQEDGGLVCTTTDLPSWNDIPIDVMDDFLAPFGIHDDLESFLAGGYPY</sequence>
<evidence type="ECO:0000256" key="3">
    <source>
        <dbReference type="ARBA" id="ARBA00023015"/>
    </source>
</evidence>
<dbReference type="PANTHER" id="PTHR47338:SF27">
    <property type="entry name" value="ZN(II)2CYS6 TRANSCRIPTION FACTOR (EUROFUNG)"/>
    <property type="match status" value="1"/>
</dbReference>
<evidence type="ECO:0000256" key="4">
    <source>
        <dbReference type="ARBA" id="ARBA00023163"/>
    </source>
</evidence>
<accession>A0A0D9PAI3</accession>
<dbReference type="STRING" id="1291518.A0A0D9PAI3"/>
<keyword evidence="5" id="KW-0539">Nucleus</keyword>
<evidence type="ECO:0000313" key="7">
    <source>
        <dbReference type="EMBL" id="KJK83254.1"/>
    </source>
</evidence>
<dbReference type="CDD" id="cd12148">
    <property type="entry name" value="fungal_TF_MHR"/>
    <property type="match status" value="1"/>
</dbReference>
<evidence type="ECO:0000256" key="5">
    <source>
        <dbReference type="ARBA" id="ARBA00023242"/>
    </source>
</evidence>
<dbReference type="GO" id="GO:0006351">
    <property type="term" value="P:DNA-templated transcription"/>
    <property type="evidence" value="ECO:0007669"/>
    <property type="project" value="InterPro"/>
</dbReference>
<comment type="subcellular location">
    <subcellularLocation>
        <location evidence="1">Nucleus</location>
    </subcellularLocation>
</comment>
<dbReference type="EMBL" id="KE384721">
    <property type="protein sequence ID" value="KJK83254.1"/>
    <property type="molecule type" value="Genomic_DNA"/>
</dbReference>
<dbReference type="GO" id="GO:0005634">
    <property type="term" value="C:nucleus"/>
    <property type="evidence" value="ECO:0007669"/>
    <property type="project" value="UniProtKB-SubCell"/>
</dbReference>
<name>A0A0D9PAI3_METAN</name>
<gene>
    <name evidence="7" type="ORF">H634G_01383</name>
</gene>